<comment type="caution">
    <text evidence="1">The sequence shown here is derived from an EMBL/GenBank/DDBJ whole genome shotgun (WGS) entry which is preliminary data.</text>
</comment>
<dbReference type="InterPro" id="IPR042178">
    <property type="entry name" value="Serpin_sf_1"/>
</dbReference>
<evidence type="ECO:0000313" key="2">
    <source>
        <dbReference type="Proteomes" id="UP000317982"/>
    </source>
</evidence>
<keyword evidence="2" id="KW-1185">Reference proteome</keyword>
<dbReference type="AlphaFoldDB" id="A0A545AHX0"/>
<dbReference type="Proteomes" id="UP000317982">
    <property type="component" value="Unassembled WGS sequence"/>
</dbReference>
<sequence>MLPALIARYADRLHAAIGSDHHVASPLGAWLVLALAAGARPDPALEDALGCSAADARGYASALLEKPHPAVGAAAAVWTRADRRTPALQAWEAGLSAAVERGPVPSQADADAWTAGRTGGLIEKFPLPLDAQTVLVLASALATDVDWAEPFEDVPASALGRTDWELTTVLRSAPTHQAWIAADPEAGDIAVHRAASGDAEPISVVSVIAAPDVPPLTVLRAAHRAADDDRRSLFDLPLGDGHAWTLAEEPVRTTSRTGREERCEAILPAWDAESTHDLMDAGFREAAAALFSLLAPEDDLEAEAVQTALARYTKTGFAAAAVTALGVRSLSYVEPRDGVRRTATLRFGRPYAVVAVANQPGGPWDRVPVFSAWVTQPSGPTPPTHPPRT</sequence>
<evidence type="ECO:0000313" key="1">
    <source>
        <dbReference type="EMBL" id="TQS40285.1"/>
    </source>
</evidence>
<dbReference type="RefSeq" id="WP_142709343.1">
    <property type="nucleotide sequence ID" value="NZ_VIRS01000044.1"/>
</dbReference>
<proteinExistence type="predicted"/>
<dbReference type="OrthoDB" id="4847668at2"/>
<name>A0A545AHX0_9ACTN</name>
<protein>
    <recommendedName>
        <fullName evidence="3">Serpin family protein</fullName>
    </recommendedName>
</protein>
<dbReference type="InterPro" id="IPR036186">
    <property type="entry name" value="Serpin_sf"/>
</dbReference>
<evidence type="ECO:0008006" key="3">
    <source>
        <dbReference type="Google" id="ProtNLM"/>
    </source>
</evidence>
<dbReference type="InParanoid" id="A0A545AHX0"/>
<dbReference type="EMBL" id="VIRS01000044">
    <property type="protein sequence ID" value="TQS40285.1"/>
    <property type="molecule type" value="Genomic_DNA"/>
</dbReference>
<dbReference type="SUPFAM" id="SSF56574">
    <property type="entry name" value="Serpins"/>
    <property type="match status" value="1"/>
</dbReference>
<reference evidence="1 2" key="1">
    <citation type="submission" date="2019-07" db="EMBL/GenBank/DDBJ databases">
        <title>Cryptosporangium phraense sp. nov., isolated from plant litter.</title>
        <authorList>
            <person name="Suriyachadkun C."/>
        </authorList>
    </citation>
    <scope>NUCLEOTIDE SEQUENCE [LARGE SCALE GENOMIC DNA]</scope>
    <source>
        <strain evidence="1 2">A-T 5661</strain>
    </source>
</reference>
<dbReference type="Gene3D" id="3.30.497.10">
    <property type="entry name" value="Antithrombin, subunit I, domain 2"/>
    <property type="match status" value="1"/>
</dbReference>
<organism evidence="1 2">
    <name type="scientific">Cryptosporangium phraense</name>
    <dbReference type="NCBI Taxonomy" id="2593070"/>
    <lineage>
        <taxon>Bacteria</taxon>
        <taxon>Bacillati</taxon>
        <taxon>Actinomycetota</taxon>
        <taxon>Actinomycetes</taxon>
        <taxon>Cryptosporangiales</taxon>
        <taxon>Cryptosporangiaceae</taxon>
        <taxon>Cryptosporangium</taxon>
    </lineage>
</organism>
<gene>
    <name evidence="1" type="ORF">FL583_35820</name>
</gene>
<accession>A0A545AHX0</accession>